<keyword evidence="3" id="KW-1185">Reference proteome</keyword>
<evidence type="ECO:0000313" key="2">
    <source>
        <dbReference type="EMBL" id="THJ49393.1"/>
    </source>
</evidence>
<dbReference type="Proteomes" id="UP000305282">
    <property type="component" value="Unassembled WGS sequence"/>
</dbReference>
<feature type="domain" description="Amine oxidase" evidence="1">
    <location>
        <begin position="30"/>
        <end position="273"/>
    </location>
</feature>
<accession>A0A4S5CWC4</accession>
<gene>
    <name evidence="2" type="ORF">E7Y31_19000</name>
</gene>
<name>A0A4S5CWC4_9ACTN</name>
<dbReference type="GO" id="GO:0016491">
    <property type="term" value="F:oxidoreductase activity"/>
    <property type="evidence" value="ECO:0007669"/>
    <property type="project" value="InterPro"/>
</dbReference>
<dbReference type="AlphaFoldDB" id="A0A4S5CWC4"/>
<evidence type="ECO:0000313" key="3">
    <source>
        <dbReference type="Proteomes" id="UP000305282"/>
    </source>
</evidence>
<sequence length="293" mass="31488">LGDKGTDYITVPYMGFLYAVPMTWLSTSLFQAIVQQFYKLSLSVPPRGMGQICDWLIEGTPGLALHLSSPAESITRSGAGYTVHSSGQAYEVDAMVLAPEPGVSADLLQDLVSGAVTAKLRGCRYSEYAHVQVCYEKNPWPNSAVSLALPANQNAGWGAAVLQSHRHPHAVPEGGEAVGVYFYTRPLAHMTDEDITLAAVNAVTEAYGPAPEPRFVQVFHYKRGLSIAGPGHYATMNSLHTELPDGIFLAGYYFAHAGVEAAIFSGELAANRLARESVWKVPGVVPGLKIRRG</sequence>
<proteinExistence type="predicted"/>
<dbReference type="InterPro" id="IPR002937">
    <property type="entry name" value="Amino_oxidase"/>
</dbReference>
<organism evidence="2 3">
    <name type="scientific">Candidatus Frankia alpina</name>
    <dbReference type="NCBI Taxonomy" id="2699483"/>
    <lineage>
        <taxon>Bacteria</taxon>
        <taxon>Bacillati</taxon>
        <taxon>Actinomycetota</taxon>
        <taxon>Actinomycetes</taxon>
        <taxon>Frankiales</taxon>
        <taxon>Frankiaceae</taxon>
        <taxon>Frankia</taxon>
    </lineage>
</organism>
<feature type="non-terminal residue" evidence="2">
    <location>
        <position position="1"/>
    </location>
</feature>
<dbReference type="InterPro" id="IPR050464">
    <property type="entry name" value="Zeta_carotene_desat/Oxidored"/>
</dbReference>
<evidence type="ECO:0000259" key="1">
    <source>
        <dbReference type="Pfam" id="PF01593"/>
    </source>
</evidence>
<dbReference type="PANTHER" id="PTHR42923:SF3">
    <property type="entry name" value="PROTOPORPHYRINOGEN OXIDASE"/>
    <property type="match status" value="1"/>
</dbReference>
<dbReference type="OrthoDB" id="4554493at2"/>
<dbReference type="PANTHER" id="PTHR42923">
    <property type="entry name" value="PROTOPORPHYRINOGEN OXIDASE"/>
    <property type="match status" value="1"/>
</dbReference>
<protein>
    <recommendedName>
        <fullName evidence="1">Amine oxidase domain-containing protein</fullName>
    </recommendedName>
</protein>
<dbReference type="InterPro" id="IPR036188">
    <property type="entry name" value="FAD/NAD-bd_sf"/>
</dbReference>
<dbReference type="RefSeq" id="WP_136449231.1">
    <property type="nucleotide sequence ID" value="NZ_SSXH01000633.1"/>
</dbReference>
<reference evidence="2 3" key="1">
    <citation type="submission" date="2019-04" db="EMBL/GenBank/DDBJ databases">
        <title>Draft genome sequences for three unisolated Alnus-infective Frankia Sp+ strains, AgTrS, AiOr and AvVan, the first sequenced Frankia strains able to sporulate in-planta.</title>
        <authorList>
            <person name="Bethencourt L."/>
            <person name="Vautrin F."/>
            <person name="Taib N."/>
            <person name="Dubost A."/>
            <person name="Castro-Garcia L."/>
            <person name="Imbaud O."/>
            <person name="Abrouk D."/>
            <person name="Fournier P."/>
            <person name="Briolay J."/>
            <person name="Nguyen A."/>
            <person name="Normand P."/>
            <person name="Fernandez M.P."/>
            <person name="Brochier-Armanet C."/>
            <person name="Herrera-Belaroussi A."/>
        </authorList>
    </citation>
    <scope>NUCLEOTIDE SEQUENCE [LARGE SCALE GENOMIC DNA]</scope>
    <source>
        <strain evidence="2 3">AvVan</strain>
    </source>
</reference>
<dbReference type="Gene3D" id="3.50.50.60">
    <property type="entry name" value="FAD/NAD(P)-binding domain"/>
    <property type="match status" value="1"/>
</dbReference>
<dbReference type="EMBL" id="SSXH01000633">
    <property type="protein sequence ID" value="THJ49393.1"/>
    <property type="molecule type" value="Genomic_DNA"/>
</dbReference>
<dbReference type="Pfam" id="PF01593">
    <property type="entry name" value="Amino_oxidase"/>
    <property type="match status" value="1"/>
</dbReference>
<dbReference type="SUPFAM" id="SSF51905">
    <property type="entry name" value="FAD/NAD(P)-binding domain"/>
    <property type="match status" value="1"/>
</dbReference>
<comment type="caution">
    <text evidence="2">The sequence shown here is derived from an EMBL/GenBank/DDBJ whole genome shotgun (WGS) entry which is preliminary data.</text>
</comment>